<feature type="non-terminal residue" evidence="2">
    <location>
        <position position="124"/>
    </location>
</feature>
<evidence type="ECO:0000256" key="1">
    <source>
        <dbReference type="SAM" id="MobiDB-lite"/>
    </source>
</evidence>
<dbReference type="EMBL" id="CAXKWB010155925">
    <property type="protein sequence ID" value="CAL4248912.1"/>
    <property type="molecule type" value="Genomic_DNA"/>
</dbReference>
<protein>
    <submittedName>
        <fullName evidence="2">Uncharacterized protein</fullName>
    </submittedName>
</protein>
<feature type="compositionally biased region" description="Low complexity" evidence="1">
    <location>
        <begin position="82"/>
        <end position="93"/>
    </location>
</feature>
<dbReference type="AlphaFoldDB" id="A0AAV2SU34"/>
<reference evidence="2 3" key="1">
    <citation type="submission" date="2024-05" db="EMBL/GenBank/DDBJ databases">
        <authorList>
            <person name="Wallberg A."/>
        </authorList>
    </citation>
    <scope>NUCLEOTIDE SEQUENCE [LARGE SCALE GENOMIC DNA]</scope>
</reference>
<feature type="non-terminal residue" evidence="2">
    <location>
        <position position="1"/>
    </location>
</feature>
<feature type="region of interest" description="Disordered" evidence="1">
    <location>
        <begin position="77"/>
        <end position="108"/>
    </location>
</feature>
<gene>
    <name evidence="2" type="ORF">MNOR_LOCUS41507</name>
</gene>
<evidence type="ECO:0000313" key="3">
    <source>
        <dbReference type="Proteomes" id="UP001497623"/>
    </source>
</evidence>
<accession>A0AAV2SU34</accession>
<keyword evidence="3" id="KW-1185">Reference proteome</keyword>
<proteinExistence type="predicted"/>
<evidence type="ECO:0000313" key="2">
    <source>
        <dbReference type="EMBL" id="CAL4248912.1"/>
    </source>
</evidence>
<dbReference type="Proteomes" id="UP001497623">
    <property type="component" value="Unassembled WGS sequence"/>
</dbReference>
<organism evidence="2 3">
    <name type="scientific">Meganyctiphanes norvegica</name>
    <name type="common">Northern krill</name>
    <name type="synonym">Thysanopoda norvegica</name>
    <dbReference type="NCBI Taxonomy" id="48144"/>
    <lineage>
        <taxon>Eukaryota</taxon>
        <taxon>Metazoa</taxon>
        <taxon>Ecdysozoa</taxon>
        <taxon>Arthropoda</taxon>
        <taxon>Crustacea</taxon>
        <taxon>Multicrustacea</taxon>
        <taxon>Malacostraca</taxon>
        <taxon>Eumalacostraca</taxon>
        <taxon>Eucarida</taxon>
        <taxon>Euphausiacea</taxon>
        <taxon>Euphausiidae</taxon>
        <taxon>Meganyctiphanes</taxon>
    </lineage>
</organism>
<comment type="caution">
    <text evidence="2">The sequence shown here is derived from an EMBL/GenBank/DDBJ whole genome shotgun (WGS) entry which is preliminary data.</text>
</comment>
<name>A0AAV2SU34_MEGNR</name>
<sequence length="124" mass="13581">EFCLDLFQPSGHGRRRKRRSRPKLYSNVIEMANGHNESLSNLHGRALNHEQNNFVDIIKSVADNITVLPASTEAEQVEAHTPSLPSLPKPQSLAGPTPMTQSLVKEGPFTSIGDNIGVTVIMPE</sequence>